<dbReference type="RefSeq" id="XP_060043078.1">
    <property type="nucleotide sequence ID" value="XM_060187095.1"/>
</dbReference>
<dbReference type="SUPFAM" id="SSF55729">
    <property type="entry name" value="Acyl-CoA N-acyltransferases (Nat)"/>
    <property type="match status" value="1"/>
</dbReference>
<dbReference type="PANTHER" id="PTHR13947:SF48">
    <property type="entry name" value="N-ACETYLTRANSFERASE 8-RELATED"/>
    <property type="match status" value="1"/>
</dbReference>
<dbReference type="GeneID" id="103114079"/>
<proteinExistence type="predicted"/>
<dbReference type="RefSeq" id="XP_060043076.1">
    <property type="nucleotide sequence ID" value="XM_060187093.1"/>
</dbReference>
<dbReference type="InterPro" id="IPR050769">
    <property type="entry name" value="NAT_camello-type"/>
</dbReference>
<evidence type="ECO:0000256" key="1">
    <source>
        <dbReference type="ARBA" id="ARBA00022679"/>
    </source>
</evidence>
<sequence>MAPYHIRKYQQKDDECVRDLFSKGMSEHVSTAFHHFLKLPRTLILLLGGPLTVFLLTGSWLLALLVNLTFLVALRFLAMYPYTQFIAMSLNTDMSDITKNYFSERGSCFWVAESEGQVVGMVGALPVKEPAAREKQLELLHMSVASEHRGQGIAKALVRTVLQFGQDQGYSAVVLGTSEIQYSAIGLYRSMGFQKTHQVFYSFIMRLARIYIIKFKYSFLSAQDASC</sequence>
<dbReference type="Proteomes" id="UP001652624">
    <property type="component" value="Chromosome 3"/>
</dbReference>
<reference evidence="5 6" key="1">
    <citation type="submission" date="2025-05" db="UniProtKB">
        <authorList>
            <consortium name="RefSeq"/>
        </authorList>
    </citation>
    <scope>IDENTIFICATION</scope>
</reference>
<keyword evidence="2" id="KW-0472">Membrane</keyword>
<gene>
    <name evidence="5 6 7" type="primary">LOC103114079</name>
</gene>
<evidence type="ECO:0000313" key="7">
    <source>
        <dbReference type="RefSeq" id="XP_060043078.1"/>
    </source>
</evidence>
<evidence type="ECO:0000313" key="5">
    <source>
        <dbReference type="RefSeq" id="XP_060043076.1"/>
    </source>
</evidence>
<evidence type="ECO:0000313" key="4">
    <source>
        <dbReference type="Proteomes" id="UP001652624"/>
    </source>
</evidence>
<evidence type="ECO:0000256" key="2">
    <source>
        <dbReference type="SAM" id="Phobius"/>
    </source>
</evidence>
<keyword evidence="1" id="KW-0808">Transferase</keyword>
<keyword evidence="4" id="KW-1185">Reference proteome</keyword>
<dbReference type="Pfam" id="PF00583">
    <property type="entry name" value="Acetyltransf_1"/>
    <property type="match status" value="1"/>
</dbReference>
<protein>
    <submittedName>
        <fullName evidence="5 6">N-acetyltransferase 8B</fullName>
    </submittedName>
</protein>
<evidence type="ECO:0000259" key="3">
    <source>
        <dbReference type="PROSITE" id="PS51186"/>
    </source>
</evidence>
<dbReference type="RefSeq" id="XP_060043077.1">
    <property type="nucleotide sequence ID" value="XM_060187094.1"/>
</dbReference>
<dbReference type="InterPro" id="IPR000182">
    <property type="entry name" value="GNAT_dom"/>
</dbReference>
<accession>A0ABM3X2N5</accession>
<keyword evidence="2" id="KW-0812">Transmembrane</keyword>
<dbReference type="PANTHER" id="PTHR13947">
    <property type="entry name" value="GNAT FAMILY N-ACETYLTRANSFERASE"/>
    <property type="match status" value="1"/>
</dbReference>
<feature type="domain" description="N-acetyltransferase" evidence="3">
    <location>
        <begin position="72"/>
        <end position="216"/>
    </location>
</feature>
<dbReference type="PROSITE" id="PS51186">
    <property type="entry name" value="GNAT"/>
    <property type="match status" value="1"/>
</dbReference>
<dbReference type="Gene3D" id="3.40.630.30">
    <property type="match status" value="1"/>
</dbReference>
<feature type="transmembrane region" description="Helical" evidence="2">
    <location>
        <begin position="43"/>
        <end position="62"/>
    </location>
</feature>
<keyword evidence="2" id="KW-1133">Transmembrane helix</keyword>
<dbReference type="InterPro" id="IPR016181">
    <property type="entry name" value="Acyl_CoA_acyltransferase"/>
</dbReference>
<evidence type="ECO:0000313" key="6">
    <source>
        <dbReference type="RefSeq" id="XP_060043077.1"/>
    </source>
</evidence>
<name>A0ABM3X2N5_ERIEU</name>
<organism evidence="4 7">
    <name type="scientific">Erinaceus europaeus</name>
    <name type="common">Western European hedgehog</name>
    <dbReference type="NCBI Taxonomy" id="9365"/>
    <lineage>
        <taxon>Eukaryota</taxon>
        <taxon>Metazoa</taxon>
        <taxon>Chordata</taxon>
        <taxon>Craniata</taxon>
        <taxon>Vertebrata</taxon>
        <taxon>Euteleostomi</taxon>
        <taxon>Mammalia</taxon>
        <taxon>Eutheria</taxon>
        <taxon>Laurasiatheria</taxon>
        <taxon>Eulipotyphla</taxon>
        <taxon>Erinaceidae</taxon>
        <taxon>Erinaceinae</taxon>
        <taxon>Erinaceus</taxon>
    </lineage>
</organism>
<dbReference type="CDD" id="cd04301">
    <property type="entry name" value="NAT_SF"/>
    <property type="match status" value="1"/>
</dbReference>